<organism evidence="2 3">
    <name type="scientific">Falsochrobactrum ovis</name>
    <dbReference type="NCBI Taxonomy" id="1293442"/>
    <lineage>
        <taxon>Bacteria</taxon>
        <taxon>Pseudomonadati</taxon>
        <taxon>Pseudomonadota</taxon>
        <taxon>Alphaproteobacteria</taxon>
        <taxon>Hyphomicrobiales</taxon>
        <taxon>Brucellaceae</taxon>
        <taxon>Falsochrobactrum</taxon>
    </lineage>
</organism>
<evidence type="ECO:0000313" key="2">
    <source>
        <dbReference type="EMBL" id="RAK26394.1"/>
    </source>
</evidence>
<keyword evidence="3" id="KW-1185">Reference proteome</keyword>
<gene>
    <name evidence="2" type="ORF">C7374_11480</name>
</gene>
<reference evidence="2 3" key="1">
    <citation type="submission" date="2018-06" db="EMBL/GenBank/DDBJ databases">
        <title>Genomic Encyclopedia of Type Strains, Phase IV (KMG-IV): sequencing the most valuable type-strain genomes for metagenomic binning, comparative biology and taxonomic classification.</title>
        <authorList>
            <person name="Goeker M."/>
        </authorList>
    </citation>
    <scope>NUCLEOTIDE SEQUENCE [LARGE SCALE GENOMIC DNA]</scope>
    <source>
        <strain evidence="2 3">DSM 26720</strain>
    </source>
</reference>
<keyword evidence="2" id="KW-0808">Transferase</keyword>
<accession>A0A364JSV8</accession>
<dbReference type="GO" id="GO:0016740">
    <property type="term" value="F:transferase activity"/>
    <property type="evidence" value="ECO:0007669"/>
    <property type="project" value="UniProtKB-KW"/>
</dbReference>
<dbReference type="AlphaFoldDB" id="A0A364JSV8"/>
<feature type="domain" description="Polysaccharide pyruvyl transferase" evidence="1">
    <location>
        <begin position="33"/>
        <end position="244"/>
    </location>
</feature>
<dbReference type="Pfam" id="PF04230">
    <property type="entry name" value="PS_pyruv_trans"/>
    <property type="match status" value="1"/>
</dbReference>
<comment type="caution">
    <text evidence="2">The sequence shown here is derived from an EMBL/GenBank/DDBJ whole genome shotgun (WGS) entry which is preliminary data.</text>
</comment>
<protein>
    <submittedName>
        <fullName evidence="2">Exopolysaccharide biosynthesis predicted pyruvyl transferase EpsI</fullName>
    </submittedName>
</protein>
<dbReference type="RefSeq" id="WP_111576107.1">
    <property type="nucleotide sequence ID" value="NZ_JBHEEY010000010.1"/>
</dbReference>
<dbReference type="Proteomes" id="UP000249453">
    <property type="component" value="Unassembled WGS sequence"/>
</dbReference>
<name>A0A364JSV8_9HYPH</name>
<dbReference type="OrthoDB" id="5242601at2"/>
<dbReference type="EMBL" id="QLMK01000014">
    <property type="protein sequence ID" value="RAK26394.1"/>
    <property type="molecule type" value="Genomic_DNA"/>
</dbReference>
<evidence type="ECO:0000313" key="3">
    <source>
        <dbReference type="Proteomes" id="UP000249453"/>
    </source>
</evidence>
<dbReference type="InterPro" id="IPR007345">
    <property type="entry name" value="Polysacch_pyruvyl_Trfase"/>
</dbReference>
<evidence type="ECO:0000259" key="1">
    <source>
        <dbReference type="Pfam" id="PF04230"/>
    </source>
</evidence>
<sequence>MNEQIWNKGEDPLLKTIASFTGKTIRFFPKSGNLGDGFITYATLQLFKHFGVNFTTHTQDERFDNEIIIIGGGGNLVEGKYEDVATLIWEHRKTNNVYLFPHTIVGYNDILKETFSNLTVFCRDPISYDHCIKSGANPDRVSLVHDVTFYLSDDHFNQSGRKGAGTLNAFRQDGESVGNSPPIGNIDVSLAWNGDIWQAVPFVESATASLADFLAQYDEINTDRLHITILSAFLGRKVNMFPNNYFKNEAIFQHSIAKRFPNVSFASQIDTERHEKFYPVAVPLTGDALIWKRRFEREQDLHREAKRELRLVADMEASRVSENSRMTQSLANAESTIEALLNSTSWKVTSPLRKIRTALKRKSGRNRNA</sequence>
<proteinExistence type="predicted"/>